<dbReference type="InterPro" id="IPR050256">
    <property type="entry name" value="Glycosyltransferase_2"/>
</dbReference>
<dbReference type="PANTHER" id="PTHR48090">
    <property type="entry name" value="UNDECAPRENYL-PHOSPHATE 4-DEOXY-4-FORMAMIDO-L-ARABINOSE TRANSFERASE-RELATED"/>
    <property type="match status" value="1"/>
</dbReference>
<sequence length="312" mass="35806">MLISIVVPVFNEDTNISILHEKVANVFVNLPYDFELIFINDGSTDNSLNMMKTLANSDSNVKYISFSKNFGKESAMFCGLEHANGDATIIMDSDMQHPPELIPEFIKLYEEGYHQVVASRNRENESFLKRIPANAFYKLSKYIVDVKFKSGEGDFRLISKNVLQAILNLTEYNRFSKGIFEWVGFSKTTITFNHKDRNQGKSKFSFFKLLDYAMDGVISFNNKPLRICFYFSGVTMVVCLLYILITFINIVLHGIEEPGYFTIISAILFLGSLQLFSLGVIGEYIGRIYYETKNRPKYIIDQTNMKNNNIDE</sequence>
<keyword evidence="1" id="KW-1133">Transmembrane helix</keyword>
<dbReference type="CDD" id="cd04187">
    <property type="entry name" value="DPM1_like_bac"/>
    <property type="match status" value="1"/>
</dbReference>
<dbReference type="EMBL" id="CP118848">
    <property type="protein sequence ID" value="WHI61196.1"/>
    <property type="molecule type" value="Genomic_DNA"/>
</dbReference>
<dbReference type="Pfam" id="PF00535">
    <property type="entry name" value="Glycos_transf_2"/>
    <property type="match status" value="1"/>
</dbReference>
<feature type="transmembrane region" description="Helical" evidence="1">
    <location>
        <begin position="260"/>
        <end position="285"/>
    </location>
</feature>
<dbReference type="PANTHER" id="PTHR48090:SF8">
    <property type="entry name" value="GLYCOSYLTRANSFERASE CSBB-RELATED"/>
    <property type="match status" value="1"/>
</dbReference>
<reference evidence="3" key="1">
    <citation type="journal article" date="2023" name="Antibiotics">
        <title>Prevalence and Molecular Characterization of Methicillin-Resistant Staphylococci (MRS) and Mammaliicocci (MRM) in Dromedary Camels from Algeria: First Detection of SCCmec-mecC Hybrid in Methicillin-Resistant Mammaliicoccus lentus.</title>
        <authorList>
            <person name="Belhout C."/>
            <person name="Boyen F."/>
            <person name="Vereecke N."/>
            <person name="Theuns S."/>
            <person name="Taibi N."/>
            <person name="Stegger M."/>
            <person name="de la Fe-Rodriguez P.Y."/>
            <person name="Bouayad L."/>
            <person name="Elgroud R."/>
            <person name="Butaye P."/>
        </authorList>
    </citation>
    <scope>NUCLEOTIDE SEQUENCE</scope>
    <source>
        <strain evidence="3">7048</strain>
    </source>
</reference>
<dbReference type="InterPro" id="IPR001173">
    <property type="entry name" value="Glyco_trans_2-like"/>
</dbReference>
<feature type="domain" description="Glycosyltransferase 2-like" evidence="2">
    <location>
        <begin position="4"/>
        <end position="163"/>
    </location>
</feature>
<protein>
    <submittedName>
        <fullName evidence="3">Glycosyltransferase family 2 protein</fullName>
    </submittedName>
</protein>
<feature type="transmembrane region" description="Helical" evidence="1">
    <location>
        <begin position="227"/>
        <end position="248"/>
    </location>
</feature>
<gene>
    <name evidence="3" type="ORF">PYH69_06080</name>
</gene>
<organism evidence="3 4">
    <name type="scientific">Mammaliicoccus lentus</name>
    <name type="common">Staphylococcus lentus</name>
    <dbReference type="NCBI Taxonomy" id="42858"/>
    <lineage>
        <taxon>Bacteria</taxon>
        <taxon>Bacillati</taxon>
        <taxon>Bacillota</taxon>
        <taxon>Bacilli</taxon>
        <taxon>Bacillales</taxon>
        <taxon>Staphylococcaceae</taxon>
        <taxon>Mammaliicoccus</taxon>
    </lineage>
</organism>
<dbReference type="SUPFAM" id="SSF53448">
    <property type="entry name" value="Nucleotide-diphospho-sugar transferases"/>
    <property type="match status" value="1"/>
</dbReference>
<evidence type="ECO:0000256" key="1">
    <source>
        <dbReference type="SAM" id="Phobius"/>
    </source>
</evidence>
<name>A0AAP1WLV2_MAMLE</name>
<proteinExistence type="predicted"/>
<dbReference type="Gene3D" id="3.90.550.10">
    <property type="entry name" value="Spore Coat Polysaccharide Biosynthesis Protein SpsA, Chain A"/>
    <property type="match status" value="1"/>
</dbReference>
<keyword evidence="1" id="KW-0472">Membrane</keyword>
<dbReference type="InterPro" id="IPR029044">
    <property type="entry name" value="Nucleotide-diphossugar_trans"/>
</dbReference>
<dbReference type="Proteomes" id="UP001223261">
    <property type="component" value="Chromosome"/>
</dbReference>
<keyword evidence="1" id="KW-0812">Transmembrane</keyword>
<evidence type="ECO:0000313" key="3">
    <source>
        <dbReference type="EMBL" id="WHI61196.1"/>
    </source>
</evidence>
<dbReference type="RefSeq" id="WP_017000100.1">
    <property type="nucleotide sequence ID" value="NZ_CABIVY010000002.1"/>
</dbReference>
<evidence type="ECO:0000313" key="4">
    <source>
        <dbReference type="Proteomes" id="UP001223261"/>
    </source>
</evidence>
<evidence type="ECO:0000259" key="2">
    <source>
        <dbReference type="Pfam" id="PF00535"/>
    </source>
</evidence>
<dbReference type="GO" id="GO:0005886">
    <property type="term" value="C:plasma membrane"/>
    <property type="evidence" value="ECO:0007669"/>
    <property type="project" value="TreeGrafter"/>
</dbReference>
<dbReference type="AlphaFoldDB" id="A0AAP1WLV2"/>
<accession>A0AAP1WLV2</accession>